<dbReference type="InterPro" id="IPR050113">
    <property type="entry name" value="Ub_conjugating_enzyme"/>
</dbReference>
<dbReference type="EMBL" id="LN890961">
    <property type="protein sequence ID" value="CUS14175.1"/>
    <property type="molecule type" value="Genomic_DNA"/>
</dbReference>
<evidence type="ECO:0000256" key="4">
    <source>
        <dbReference type="ARBA" id="ARBA00022786"/>
    </source>
</evidence>
<dbReference type="Gene3D" id="3.10.110.10">
    <property type="entry name" value="Ubiquitin Conjugating Enzyme"/>
    <property type="match status" value="1"/>
</dbReference>
<keyword evidence="2" id="KW-0808">Transferase</keyword>
<gene>
    <name evidence="7" type="ORF">GSTUAT00001688001</name>
</gene>
<dbReference type="InterPro" id="IPR016135">
    <property type="entry name" value="UBQ-conjugating_enzyme/RWD"/>
</dbReference>
<evidence type="ECO:0000256" key="3">
    <source>
        <dbReference type="ARBA" id="ARBA00022741"/>
    </source>
</evidence>
<dbReference type="FunFam" id="3.10.110.10:FF:000060">
    <property type="entry name" value="Ubiquitin conjugating enzyme (UbcB)"/>
    <property type="match status" value="1"/>
</dbReference>
<dbReference type="Proteomes" id="UP001412239">
    <property type="component" value="Unassembled WGS sequence"/>
</dbReference>
<dbReference type="GO" id="GO:0061631">
    <property type="term" value="F:ubiquitin conjugating enzyme activity"/>
    <property type="evidence" value="ECO:0007669"/>
    <property type="project" value="UniProtKB-EC"/>
</dbReference>
<protein>
    <recommendedName>
        <fullName evidence="1">E2 ubiquitin-conjugating enzyme</fullName>
        <ecNumber evidence="1">2.3.2.23</ecNumber>
    </recommendedName>
</protein>
<evidence type="ECO:0000259" key="6">
    <source>
        <dbReference type="PROSITE" id="PS50127"/>
    </source>
</evidence>
<evidence type="ECO:0000313" key="8">
    <source>
        <dbReference type="Proteomes" id="UP001412239"/>
    </source>
</evidence>
<keyword evidence="4" id="KW-0833">Ubl conjugation pathway</keyword>
<keyword evidence="3" id="KW-0547">Nucleotide-binding</keyword>
<accession>A0A292Q5C4</accession>
<dbReference type="PANTHER" id="PTHR24067">
    <property type="entry name" value="UBIQUITIN-CONJUGATING ENZYME E2"/>
    <property type="match status" value="1"/>
</dbReference>
<keyword evidence="5" id="KW-0067">ATP-binding</keyword>
<dbReference type="CDD" id="cd23815">
    <property type="entry name" value="UBCc_SpUBC14-like"/>
    <property type="match status" value="1"/>
</dbReference>
<reference evidence="7" key="1">
    <citation type="submission" date="2015-10" db="EMBL/GenBank/DDBJ databases">
        <authorList>
            <person name="Regsiter A."/>
            <person name="william w."/>
        </authorList>
    </citation>
    <scope>NUCLEOTIDE SEQUENCE</scope>
    <source>
        <strain evidence="7">Montdore</strain>
    </source>
</reference>
<dbReference type="SUPFAM" id="SSF54495">
    <property type="entry name" value="UBC-like"/>
    <property type="match status" value="1"/>
</dbReference>
<sequence length="152" mass="17141">MAQAAKRITREYTEIEANPPQGITIQPIDEDMFKWNIEITGPKESIYAGGTFKLLLTLPTNYPFKPPVLSFQTKIYHPNVTNDDKGSMCLGILRSDQWKPSCKILAVLEMARGLLMEPNPDDAVETSIAEQYKSDKAAFEKTAKAWVKQYAK</sequence>
<evidence type="ECO:0000256" key="5">
    <source>
        <dbReference type="ARBA" id="ARBA00022840"/>
    </source>
</evidence>
<name>A0A292Q5C4_9PEZI</name>
<dbReference type="GO" id="GO:0005524">
    <property type="term" value="F:ATP binding"/>
    <property type="evidence" value="ECO:0007669"/>
    <property type="project" value="UniProtKB-KW"/>
</dbReference>
<keyword evidence="8" id="KW-1185">Reference proteome</keyword>
<dbReference type="PROSITE" id="PS50127">
    <property type="entry name" value="UBC_2"/>
    <property type="match status" value="1"/>
</dbReference>
<evidence type="ECO:0000256" key="2">
    <source>
        <dbReference type="ARBA" id="ARBA00022679"/>
    </source>
</evidence>
<dbReference type="SMART" id="SM00212">
    <property type="entry name" value="UBCc"/>
    <property type="match status" value="1"/>
</dbReference>
<evidence type="ECO:0000256" key="1">
    <source>
        <dbReference type="ARBA" id="ARBA00012486"/>
    </source>
</evidence>
<organism evidence="7 8">
    <name type="scientific">Tuber aestivum</name>
    <name type="common">summer truffle</name>
    <dbReference type="NCBI Taxonomy" id="59557"/>
    <lineage>
        <taxon>Eukaryota</taxon>
        <taxon>Fungi</taxon>
        <taxon>Dikarya</taxon>
        <taxon>Ascomycota</taxon>
        <taxon>Pezizomycotina</taxon>
        <taxon>Pezizomycetes</taxon>
        <taxon>Pezizales</taxon>
        <taxon>Tuberaceae</taxon>
        <taxon>Tuber</taxon>
    </lineage>
</organism>
<feature type="domain" description="UBC core" evidence="6">
    <location>
        <begin position="3"/>
        <end position="152"/>
    </location>
</feature>
<dbReference type="Pfam" id="PF00179">
    <property type="entry name" value="UQ_con"/>
    <property type="match status" value="1"/>
</dbReference>
<dbReference type="InterPro" id="IPR000608">
    <property type="entry name" value="UBC"/>
</dbReference>
<dbReference type="AlphaFoldDB" id="A0A292Q5C4"/>
<proteinExistence type="predicted"/>
<evidence type="ECO:0000313" key="7">
    <source>
        <dbReference type="EMBL" id="CUS14175.1"/>
    </source>
</evidence>
<dbReference type="EC" id="2.3.2.23" evidence="1"/>